<sequence length="55" mass="5900">MKKSDPRNDDRGASAASAHRPEDPIVARPQRHSIFDASKCPCGPLPWGFAGDAPN</sequence>
<proteinExistence type="predicted"/>
<gene>
    <name evidence="2" type="ordered locus">OCU_46250</name>
</gene>
<dbReference type="HOGENOM" id="CLU_3027436_0_0_11"/>
<dbReference type="KEGG" id="mia:OCU_46250"/>
<dbReference type="AlphaFoldDB" id="H8IV67"/>
<accession>H8IV67</accession>
<dbReference type="EMBL" id="CP003322">
    <property type="protein sequence ID" value="AFC45844.1"/>
    <property type="molecule type" value="Genomic_DNA"/>
</dbReference>
<organism evidence="2 3">
    <name type="scientific">Mycobacterium intracellulare (strain ATCC 13950 / DSM 43223 / JCM 6384 / NCTC 13025 / 3600)</name>
    <dbReference type="NCBI Taxonomy" id="487521"/>
    <lineage>
        <taxon>Bacteria</taxon>
        <taxon>Bacillati</taxon>
        <taxon>Actinomycetota</taxon>
        <taxon>Actinomycetes</taxon>
        <taxon>Mycobacteriales</taxon>
        <taxon>Mycobacteriaceae</taxon>
        <taxon>Mycobacterium</taxon>
        <taxon>Mycobacterium avium complex (MAC)</taxon>
    </lineage>
</organism>
<feature type="compositionally biased region" description="Basic and acidic residues" evidence="1">
    <location>
        <begin position="1"/>
        <end position="12"/>
    </location>
</feature>
<feature type="region of interest" description="Disordered" evidence="1">
    <location>
        <begin position="1"/>
        <end position="37"/>
    </location>
</feature>
<protein>
    <submittedName>
        <fullName evidence="2">Uncharacterized protein</fullName>
    </submittedName>
</protein>
<dbReference type="PATRIC" id="fig|487521.10.peg.4632"/>
<name>H8IV67_MYCIA</name>
<dbReference type="Proteomes" id="UP000008004">
    <property type="component" value="Chromosome"/>
</dbReference>
<reference evidence="2 3" key="1">
    <citation type="journal article" date="2012" name="J. Bacteriol.">
        <title>Complete genome sequence of Mycobacterium intracellulare strain ATCC 13950T.</title>
        <authorList>
            <person name="Kim B.J."/>
            <person name="Choi B.S."/>
            <person name="Lim J.S."/>
            <person name="Choi I.Y."/>
            <person name="Lee J.H."/>
            <person name="Chun J."/>
            <person name="Kook Y.H."/>
            <person name="Kim B.J."/>
        </authorList>
    </citation>
    <scope>NUCLEOTIDE SEQUENCE [LARGE SCALE GENOMIC DNA]</scope>
    <source>
        <strain evidence="3">ATCC 13950 / DSM 43223 / JCM 6384 / NCTC 13025 / 3600</strain>
    </source>
</reference>
<evidence type="ECO:0000313" key="3">
    <source>
        <dbReference type="Proteomes" id="UP000008004"/>
    </source>
</evidence>
<evidence type="ECO:0000256" key="1">
    <source>
        <dbReference type="SAM" id="MobiDB-lite"/>
    </source>
</evidence>
<evidence type="ECO:0000313" key="2">
    <source>
        <dbReference type="EMBL" id="AFC45844.1"/>
    </source>
</evidence>